<comment type="similarity">
    <text evidence="1">Belongs to the LEA type 3 family.</text>
</comment>
<reference evidence="2" key="1">
    <citation type="submission" date="2018-11" db="EMBL/GenBank/DDBJ databases">
        <authorList>
            <consortium name="Genoscope - CEA"/>
            <person name="William W."/>
        </authorList>
    </citation>
    <scope>NUCLEOTIDE SEQUENCE</scope>
</reference>
<dbReference type="GO" id="GO:0006950">
    <property type="term" value="P:response to stress"/>
    <property type="evidence" value="ECO:0007669"/>
    <property type="project" value="TreeGrafter"/>
</dbReference>
<dbReference type="EMBL" id="LR031873">
    <property type="protein sequence ID" value="VDD10038.1"/>
    <property type="molecule type" value="Genomic_DNA"/>
</dbReference>
<dbReference type="PANTHER" id="PTHR33509:SF22">
    <property type="entry name" value="LATE EMBRYOGENESIS ABUNDANT PROTEIN 37"/>
    <property type="match status" value="1"/>
</dbReference>
<evidence type="ECO:0000256" key="1">
    <source>
        <dbReference type="ARBA" id="ARBA00007086"/>
    </source>
</evidence>
<accession>A0A3P6C6W5</accession>
<proteinExistence type="inferred from homology"/>
<dbReference type="GO" id="GO:0005739">
    <property type="term" value="C:mitochondrion"/>
    <property type="evidence" value="ECO:0007669"/>
    <property type="project" value="TreeGrafter"/>
</dbReference>
<dbReference type="AlphaFoldDB" id="A0A3P6C6W5"/>
<sequence>MMGAMSQSLFNLKSFSCSLNNIIFFYYCRRGYILIKKATQRAYAIGNSREKPSWTADCETGYYRPETITKELDSYVVTTSNAEVKMRRGEELWWMPDPQTGFYRPDTFARELDAVELRSMHSNHRE</sequence>
<dbReference type="Pfam" id="PF03242">
    <property type="entry name" value="LEA_3a"/>
    <property type="match status" value="2"/>
</dbReference>
<name>A0A3P6C6W5_BRAOL</name>
<organism evidence="2">
    <name type="scientific">Brassica oleracea</name>
    <name type="common">Wild cabbage</name>
    <dbReference type="NCBI Taxonomy" id="3712"/>
    <lineage>
        <taxon>Eukaryota</taxon>
        <taxon>Viridiplantae</taxon>
        <taxon>Streptophyta</taxon>
        <taxon>Embryophyta</taxon>
        <taxon>Tracheophyta</taxon>
        <taxon>Spermatophyta</taxon>
        <taxon>Magnoliopsida</taxon>
        <taxon>eudicotyledons</taxon>
        <taxon>Gunneridae</taxon>
        <taxon>Pentapetalae</taxon>
        <taxon>rosids</taxon>
        <taxon>malvids</taxon>
        <taxon>Brassicales</taxon>
        <taxon>Brassicaceae</taxon>
        <taxon>Brassiceae</taxon>
        <taxon>Brassica</taxon>
    </lineage>
</organism>
<protein>
    <submittedName>
        <fullName evidence="2">Uncharacterized protein</fullName>
    </submittedName>
</protein>
<dbReference type="InterPro" id="IPR004926">
    <property type="entry name" value="LEA_3a"/>
</dbReference>
<gene>
    <name evidence="2" type="ORF">BOLC4T25453H</name>
</gene>
<evidence type="ECO:0000313" key="2">
    <source>
        <dbReference type="EMBL" id="VDD10038.1"/>
    </source>
</evidence>
<dbReference type="PANTHER" id="PTHR33509">
    <property type="entry name" value="LATE EMBRYOGENIS ABUNDANT PROTEIN 2-RELATED"/>
    <property type="match status" value="1"/>
</dbReference>